<dbReference type="EMBL" id="ML994636">
    <property type="protein sequence ID" value="KAF2184880.1"/>
    <property type="molecule type" value="Genomic_DNA"/>
</dbReference>
<proteinExistence type="predicted"/>
<sequence>MPSARQILCAFAAAAFTSSVEAAMGPAFSTGPVGSGSWIRELTSTLVLPKAASGSSGDTSLWVGMGTSNGDLIQSIADNWQSSNWNIFAYTLLKTGPSSQMPIQAPGSTANAGAKITMHYIYDDVTENYTQLVSVDGKKVSELSTKDGHAEGWGSAVECAEHNYGTVPAHSWIDTKIILNTADPNYKQTMAKGSGVTGDMSTSDGGKTWTVTAINIPQFTFGK</sequence>
<reference evidence="2" key="1">
    <citation type="journal article" date="2020" name="Stud. Mycol.">
        <title>101 Dothideomycetes genomes: a test case for predicting lifestyles and emergence of pathogens.</title>
        <authorList>
            <person name="Haridas S."/>
            <person name="Albert R."/>
            <person name="Binder M."/>
            <person name="Bloem J."/>
            <person name="Labutti K."/>
            <person name="Salamov A."/>
            <person name="Andreopoulos B."/>
            <person name="Baker S."/>
            <person name="Barry K."/>
            <person name="Bills G."/>
            <person name="Bluhm B."/>
            <person name="Cannon C."/>
            <person name="Castanera R."/>
            <person name="Culley D."/>
            <person name="Daum C."/>
            <person name="Ezra D."/>
            <person name="Gonzalez J."/>
            <person name="Henrissat B."/>
            <person name="Kuo A."/>
            <person name="Liang C."/>
            <person name="Lipzen A."/>
            <person name="Lutzoni F."/>
            <person name="Magnuson J."/>
            <person name="Mondo S."/>
            <person name="Nolan M."/>
            <person name="Ohm R."/>
            <person name="Pangilinan J."/>
            <person name="Park H.-J."/>
            <person name="Ramirez L."/>
            <person name="Alfaro M."/>
            <person name="Sun H."/>
            <person name="Tritt A."/>
            <person name="Yoshinaga Y."/>
            <person name="Zwiers L.-H."/>
            <person name="Turgeon B."/>
            <person name="Goodwin S."/>
            <person name="Spatafora J."/>
            <person name="Crous P."/>
            <person name="Grigoriev I."/>
        </authorList>
    </citation>
    <scope>NUCLEOTIDE SEQUENCE</scope>
    <source>
        <strain evidence="2">CBS 207.26</strain>
    </source>
</reference>
<name>A0A6A6E3Z2_9PEZI</name>
<keyword evidence="1" id="KW-0732">Signal</keyword>
<evidence type="ECO:0000313" key="2">
    <source>
        <dbReference type="EMBL" id="KAF2184880.1"/>
    </source>
</evidence>
<dbReference type="OrthoDB" id="5086500at2759"/>
<feature type="signal peptide" evidence="1">
    <location>
        <begin position="1"/>
        <end position="22"/>
    </location>
</feature>
<organism evidence="2 3">
    <name type="scientific">Zopfia rhizophila CBS 207.26</name>
    <dbReference type="NCBI Taxonomy" id="1314779"/>
    <lineage>
        <taxon>Eukaryota</taxon>
        <taxon>Fungi</taxon>
        <taxon>Dikarya</taxon>
        <taxon>Ascomycota</taxon>
        <taxon>Pezizomycotina</taxon>
        <taxon>Dothideomycetes</taxon>
        <taxon>Dothideomycetes incertae sedis</taxon>
        <taxon>Zopfiaceae</taxon>
        <taxon>Zopfia</taxon>
    </lineage>
</organism>
<dbReference type="Proteomes" id="UP000800200">
    <property type="component" value="Unassembled WGS sequence"/>
</dbReference>
<protein>
    <recommendedName>
        <fullName evidence="4">Concanavalin A-like lectin/glucanase</fullName>
    </recommendedName>
</protein>
<dbReference type="AlphaFoldDB" id="A0A6A6E3Z2"/>
<evidence type="ECO:0000256" key="1">
    <source>
        <dbReference type="SAM" id="SignalP"/>
    </source>
</evidence>
<feature type="chain" id="PRO_5025489726" description="Concanavalin A-like lectin/glucanase" evidence="1">
    <location>
        <begin position="23"/>
        <end position="223"/>
    </location>
</feature>
<evidence type="ECO:0008006" key="4">
    <source>
        <dbReference type="Google" id="ProtNLM"/>
    </source>
</evidence>
<accession>A0A6A6E3Z2</accession>
<keyword evidence="3" id="KW-1185">Reference proteome</keyword>
<evidence type="ECO:0000313" key="3">
    <source>
        <dbReference type="Proteomes" id="UP000800200"/>
    </source>
</evidence>
<gene>
    <name evidence="2" type="ORF">K469DRAFT_578105</name>
</gene>